<feature type="transmembrane region" description="Helical" evidence="1">
    <location>
        <begin position="34"/>
        <end position="51"/>
    </location>
</feature>
<sequence>MENIVENVTGKKLSKDEKRSFGKLFCYLDFVNKIKILNLVLSMTLIQSFLMEKILKKEFGWKIHPVLTICFVPLSNNSWLSTAFMYFIRFIPMNLLLVVLGGGQAWPARTRPKIWTAELAGQNIDGRPNVRQALKRTATLAKN</sequence>
<organism evidence="2 3">
    <name type="scientific">Brachionus plicatilis</name>
    <name type="common">Marine rotifer</name>
    <name type="synonym">Brachionus muelleri</name>
    <dbReference type="NCBI Taxonomy" id="10195"/>
    <lineage>
        <taxon>Eukaryota</taxon>
        <taxon>Metazoa</taxon>
        <taxon>Spiralia</taxon>
        <taxon>Gnathifera</taxon>
        <taxon>Rotifera</taxon>
        <taxon>Eurotatoria</taxon>
        <taxon>Monogononta</taxon>
        <taxon>Pseudotrocha</taxon>
        <taxon>Ploima</taxon>
        <taxon>Brachionidae</taxon>
        <taxon>Brachionus</taxon>
    </lineage>
</organism>
<keyword evidence="3" id="KW-1185">Reference proteome</keyword>
<accession>A0A3M7RC56</accession>
<dbReference type="Proteomes" id="UP000276133">
    <property type="component" value="Unassembled WGS sequence"/>
</dbReference>
<evidence type="ECO:0000256" key="1">
    <source>
        <dbReference type="SAM" id="Phobius"/>
    </source>
</evidence>
<protein>
    <submittedName>
        <fullName evidence="2">Uncharacterized protein</fullName>
    </submittedName>
</protein>
<keyword evidence="1" id="KW-0472">Membrane</keyword>
<reference evidence="2 3" key="1">
    <citation type="journal article" date="2018" name="Sci. Rep.">
        <title>Genomic signatures of local adaptation to the degree of environmental predictability in rotifers.</title>
        <authorList>
            <person name="Franch-Gras L."/>
            <person name="Hahn C."/>
            <person name="Garcia-Roger E.M."/>
            <person name="Carmona M.J."/>
            <person name="Serra M."/>
            <person name="Gomez A."/>
        </authorList>
    </citation>
    <scope>NUCLEOTIDE SEQUENCE [LARGE SCALE GENOMIC DNA]</scope>
    <source>
        <strain evidence="2">HYR1</strain>
    </source>
</reference>
<dbReference type="EMBL" id="REGN01003747">
    <property type="protein sequence ID" value="RNA21019.1"/>
    <property type="molecule type" value="Genomic_DNA"/>
</dbReference>
<name>A0A3M7RC56_BRAPC</name>
<keyword evidence="1" id="KW-1133">Transmembrane helix</keyword>
<evidence type="ECO:0000313" key="3">
    <source>
        <dbReference type="Proteomes" id="UP000276133"/>
    </source>
</evidence>
<proteinExistence type="predicted"/>
<gene>
    <name evidence="2" type="ORF">BpHYR1_019471</name>
</gene>
<keyword evidence="1" id="KW-0812">Transmembrane</keyword>
<evidence type="ECO:0000313" key="2">
    <source>
        <dbReference type="EMBL" id="RNA21019.1"/>
    </source>
</evidence>
<feature type="transmembrane region" description="Helical" evidence="1">
    <location>
        <begin position="86"/>
        <end position="106"/>
    </location>
</feature>
<comment type="caution">
    <text evidence="2">The sequence shown here is derived from an EMBL/GenBank/DDBJ whole genome shotgun (WGS) entry which is preliminary data.</text>
</comment>
<dbReference type="AlphaFoldDB" id="A0A3M7RC56"/>